<dbReference type="InterPro" id="IPR002938">
    <property type="entry name" value="FAD-bd"/>
</dbReference>
<dbReference type="SUPFAM" id="SSF51905">
    <property type="entry name" value="FAD/NAD(P)-binding domain"/>
    <property type="match status" value="1"/>
</dbReference>
<dbReference type="Proteomes" id="UP000019763">
    <property type="component" value="Unassembled WGS sequence"/>
</dbReference>
<dbReference type="PANTHER" id="PTHR43004">
    <property type="entry name" value="TRK SYSTEM POTASSIUM UPTAKE PROTEIN"/>
    <property type="match status" value="1"/>
</dbReference>
<comment type="caution">
    <text evidence="6">The sequence shown here is derived from an EMBL/GenBank/DDBJ whole genome shotgun (WGS) entry which is preliminary data.</text>
</comment>
<evidence type="ECO:0000259" key="5">
    <source>
        <dbReference type="Pfam" id="PF01494"/>
    </source>
</evidence>
<feature type="region of interest" description="Disordered" evidence="4">
    <location>
        <begin position="443"/>
        <end position="528"/>
    </location>
</feature>
<proteinExistence type="predicted"/>
<evidence type="ECO:0000313" key="6">
    <source>
        <dbReference type="EMBL" id="EZG43848.1"/>
    </source>
</evidence>
<sequence length="984" mass="106362">MLDSVTDIAIVDATRVPYPHGALNDKQARNALPTDHCLLNAESLEILNRFGLLEELTEFAKPVQGADIIDCSTTVNVLQIVKEVKRFSKNKCAKFHSGLVVEQWKLERYLMDHLSCMNVDFFRYHVATKIVINGTSMEEYPISVFYRECNPYGLDWTAGKAQSLPHTSSLDTVVVHSDMDLNTSVKCVCCRYLVGADGHYSIVRQAIKSTLVKLPQKSYEYLLIDVEAEEDEAENTIGSDANSQHYRILHKEQGACIVYSYAHPGKYRIITRRPKRDDEQYLGTPGQPAADDDIPEPAKSNRSMGGRSTEGRSTEGRSTKSRSVEGRSTGGRSTGGRSTGGRSTGGRSTGGRSMQGEAGPSNEVVYKAPGGPASLLDDTPAPGGDHGRAAGRDGAAEIDSWLGEDTDAEGGCAPAFASSGGGISLGNSACGLALGLDGRLPSEKQFSDGRLQKKGSNLQDSTTHQPSRDDFQPSRDGFQPSRDGLESSDPLSKGLGEGLHLPIGQPSAGGEQVVGSAGGASAAGKPATSEPWSVLSRLSSYRRRRPPTAQQLETIVSSLFGDVREITWCRCLSVDYELTEECAKVVNSRSAVFLVGSAARGCPPLWSGSLNMAVQDCYSLAWRLHSIVGWRIANQRLVQSYNRERVLSTYQYFQQQMERTDTLLAYQRIAPASGVRKVMRKFWKKEEQELAQDLNAVVLSSTCGSGQYSTLVGAARYAGGHPSGIHLATGVSAVPTGPPGALMGRSQSVASMLADKLLAPRSPQPGDALWNAVGVVDGGFGKLPQVKVISFNAADETSHRVTDLTDLGKLSLGTHMVLLVLRVLPYGSRVKTIFGCERPELAPRYEAKDVDALALLSRRTNGLPFTPYWVFTPAGEKPKEVVSVQKQIEQIPADLRRRVSEKELTTLDPDTEVVDALQFKFSTSERILAKETCARTGDDARPCGAGFAIVRPDGVIALKGLVTDTAALAMFDLYLAEHAPSLKP</sequence>
<dbReference type="GeneID" id="22915462"/>
<dbReference type="Pfam" id="PF01494">
    <property type="entry name" value="FAD_binding_3"/>
    <property type="match status" value="2"/>
</dbReference>
<dbReference type="VEuPathDB" id="CryptoDB:GNI_157300"/>
<protein>
    <submittedName>
        <fullName evidence="6">FAD-binding domain protein</fullName>
    </submittedName>
</protein>
<comment type="cofactor">
    <cofactor evidence="1">
        <name>FAD</name>
        <dbReference type="ChEBI" id="CHEBI:57692"/>
    </cofactor>
</comment>
<keyword evidence="7" id="KW-1185">Reference proteome</keyword>
<feature type="region of interest" description="Disordered" evidence="4">
    <location>
        <begin position="270"/>
        <end position="420"/>
    </location>
</feature>
<evidence type="ECO:0000256" key="4">
    <source>
        <dbReference type="SAM" id="MobiDB-lite"/>
    </source>
</evidence>
<feature type="compositionally biased region" description="Gly residues" evidence="4">
    <location>
        <begin position="328"/>
        <end position="349"/>
    </location>
</feature>
<dbReference type="OrthoDB" id="1716816at2759"/>
<feature type="domain" description="FAD-binding" evidence="5">
    <location>
        <begin position="565"/>
        <end position="647"/>
    </location>
</feature>
<evidence type="ECO:0000256" key="1">
    <source>
        <dbReference type="ARBA" id="ARBA00001974"/>
    </source>
</evidence>
<evidence type="ECO:0000256" key="2">
    <source>
        <dbReference type="ARBA" id="ARBA00022630"/>
    </source>
</evidence>
<dbReference type="GO" id="GO:0071949">
    <property type="term" value="F:FAD binding"/>
    <property type="evidence" value="ECO:0007669"/>
    <property type="project" value="InterPro"/>
</dbReference>
<feature type="compositionally biased region" description="Basic and acidic residues" evidence="4">
    <location>
        <begin position="385"/>
        <end position="395"/>
    </location>
</feature>
<dbReference type="InterPro" id="IPR050641">
    <property type="entry name" value="RIFMO-like"/>
</dbReference>
<keyword evidence="3" id="KW-0274">FAD</keyword>
<gene>
    <name evidence="6" type="ORF">GNI_157300</name>
</gene>
<dbReference type="EMBL" id="AFNH02001172">
    <property type="protein sequence ID" value="EZG43848.1"/>
    <property type="molecule type" value="Genomic_DNA"/>
</dbReference>
<dbReference type="GO" id="GO:0016709">
    <property type="term" value="F:oxidoreductase activity, acting on paired donors, with incorporation or reduction of molecular oxygen, NAD(P)H as one donor, and incorporation of one atom of oxygen"/>
    <property type="evidence" value="ECO:0007669"/>
    <property type="project" value="UniProtKB-ARBA"/>
</dbReference>
<dbReference type="AlphaFoldDB" id="A0A023AZE1"/>
<dbReference type="RefSeq" id="XP_011132969.1">
    <property type="nucleotide sequence ID" value="XM_011134667.1"/>
</dbReference>
<dbReference type="InterPro" id="IPR036188">
    <property type="entry name" value="FAD/NAD-bd_sf"/>
</dbReference>
<dbReference type="Gene3D" id="3.30.9.10">
    <property type="entry name" value="D-Amino Acid Oxidase, subunit A, domain 2"/>
    <property type="match status" value="1"/>
</dbReference>
<feature type="compositionally biased region" description="Basic and acidic residues" evidence="4">
    <location>
        <begin position="309"/>
        <end position="325"/>
    </location>
</feature>
<dbReference type="PANTHER" id="PTHR43004:SF19">
    <property type="entry name" value="BINDING MONOOXYGENASE, PUTATIVE (JCVI)-RELATED"/>
    <property type="match status" value="1"/>
</dbReference>
<feature type="compositionally biased region" description="Low complexity" evidence="4">
    <location>
        <begin position="508"/>
        <end position="528"/>
    </location>
</feature>
<accession>A0A023AZE1</accession>
<name>A0A023AZE1_GRENI</name>
<evidence type="ECO:0000256" key="3">
    <source>
        <dbReference type="ARBA" id="ARBA00022827"/>
    </source>
</evidence>
<evidence type="ECO:0000313" key="7">
    <source>
        <dbReference type="Proteomes" id="UP000019763"/>
    </source>
</evidence>
<keyword evidence="2" id="KW-0285">Flavoprotein</keyword>
<feature type="domain" description="FAD-binding" evidence="5">
    <location>
        <begin position="187"/>
        <end position="276"/>
    </location>
</feature>
<reference evidence="6" key="1">
    <citation type="submission" date="2013-12" db="EMBL/GenBank/DDBJ databases">
        <authorList>
            <person name="Omoto C.K."/>
            <person name="Sibley D."/>
            <person name="Venepally P."/>
            <person name="Hadjithomas M."/>
            <person name="Karamycheva S."/>
            <person name="Brunk B."/>
            <person name="Roos D."/>
            <person name="Caler E."/>
            <person name="Lorenzi H."/>
        </authorList>
    </citation>
    <scope>NUCLEOTIDE SEQUENCE</scope>
</reference>
<feature type="compositionally biased region" description="Polar residues" evidence="4">
    <location>
        <begin position="454"/>
        <end position="465"/>
    </location>
</feature>
<organism evidence="6 7">
    <name type="scientific">Gregarina niphandrodes</name>
    <name type="common">Septate eugregarine</name>
    <dbReference type="NCBI Taxonomy" id="110365"/>
    <lineage>
        <taxon>Eukaryota</taxon>
        <taxon>Sar</taxon>
        <taxon>Alveolata</taxon>
        <taxon>Apicomplexa</taxon>
        <taxon>Conoidasida</taxon>
        <taxon>Gregarinasina</taxon>
        <taxon>Eugregarinorida</taxon>
        <taxon>Gregarinidae</taxon>
        <taxon>Gregarina</taxon>
    </lineage>
</organism>
<dbReference type="Gene3D" id="3.50.50.60">
    <property type="entry name" value="FAD/NAD(P)-binding domain"/>
    <property type="match status" value="2"/>
</dbReference>